<organism evidence="5 6">
    <name type="scientific">Oceanibacterium hippocampi</name>
    <dbReference type="NCBI Taxonomy" id="745714"/>
    <lineage>
        <taxon>Bacteria</taxon>
        <taxon>Pseudomonadati</taxon>
        <taxon>Pseudomonadota</taxon>
        <taxon>Alphaproteobacteria</taxon>
        <taxon>Sneathiellales</taxon>
        <taxon>Sneathiellaceae</taxon>
        <taxon>Oceanibacterium</taxon>
    </lineage>
</organism>
<dbReference type="EMBL" id="FWFR01000001">
    <property type="protein sequence ID" value="SLN44657.1"/>
    <property type="molecule type" value="Genomic_DNA"/>
</dbReference>
<evidence type="ECO:0000256" key="3">
    <source>
        <dbReference type="ARBA" id="ARBA00023163"/>
    </source>
</evidence>
<evidence type="ECO:0000256" key="1">
    <source>
        <dbReference type="ARBA" id="ARBA00023015"/>
    </source>
</evidence>
<dbReference type="SMART" id="SM00342">
    <property type="entry name" value="HTH_ARAC"/>
    <property type="match status" value="1"/>
</dbReference>
<reference evidence="5 6" key="1">
    <citation type="submission" date="2017-03" db="EMBL/GenBank/DDBJ databases">
        <authorList>
            <person name="Afonso C.L."/>
            <person name="Miller P.J."/>
            <person name="Scott M.A."/>
            <person name="Spackman E."/>
            <person name="Goraichik I."/>
            <person name="Dimitrov K.M."/>
            <person name="Suarez D.L."/>
            <person name="Swayne D.E."/>
        </authorList>
    </citation>
    <scope>NUCLEOTIDE SEQUENCE [LARGE SCALE GENOMIC DNA]</scope>
    <source>
        <strain evidence="5 6">CECT 7691</strain>
    </source>
</reference>
<sequence>MDKQDILSEVFSTLRLRGELYFRAELGPDVAVALPREQRRIRFHLVLNGHCRIRVSGDDAAAEPELLTEGDLAIVPDGAAQVLGDGPDAGAAALGDLLGAGCLADGLLRHGDGPPQARLLCGFCRFDEAVDHPALSGLPPLIVVRARDLGSEPWAAATLRLLTLEAGLDGQGTGGILARLLEIVFIQAVRRLAPAGDAPGAGFVAALRDARLARALSAIHRSPETAWTIQSLARVAGMSRARFAAHFTERVGLPPIGYLTGWRLARARALLATSALDMADIASSAGYASPAAFSRRFKVAFGVGPGTWRRAQRGGGAPG</sequence>
<dbReference type="AlphaFoldDB" id="A0A1Y5SNA1"/>
<evidence type="ECO:0000313" key="6">
    <source>
        <dbReference type="Proteomes" id="UP000193200"/>
    </source>
</evidence>
<dbReference type="SUPFAM" id="SSF46689">
    <property type="entry name" value="Homeodomain-like"/>
    <property type="match status" value="2"/>
</dbReference>
<dbReference type="GO" id="GO:0043565">
    <property type="term" value="F:sequence-specific DNA binding"/>
    <property type="evidence" value="ECO:0007669"/>
    <property type="project" value="InterPro"/>
</dbReference>
<dbReference type="Pfam" id="PF12852">
    <property type="entry name" value="Cupin_6"/>
    <property type="match status" value="1"/>
</dbReference>
<gene>
    <name evidence="5" type="primary">btr</name>
    <name evidence="5" type="ORF">OCH7691_01896</name>
</gene>
<evidence type="ECO:0000259" key="4">
    <source>
        <dbReference type="PROSITE" id="PS01124"/>
    </source>
</evidence>
<dbReference type="Proteomes" id="UP000193200">
    <property type="component" value="Unassembled WGS sequence"/>
</dbReference>
<dbReference type="Pfam" id="PF12833">
    <property type="entry name" value="HTH_18"/>
    <property type="match status" value="1"/>
</dbReference>
<dbReference type="InParanoid" id="A0A1Y5SNA1"/>
<keyword evidence="6" id="KW-1185">Reference proteome</keyword>
<name>A0A1Y5SNA1_9PROT</name>
<accession>A0A1Y5SNA1</accession>
<dbReference type="Gene3D" id="1.10.10.60">
    <property type="entry name" value="Homeodomain-like"/>
    <property type="match status" value="2"/>
</dbReference>
<dbReference type="PANTHER" id="PTHR46796">
    <property type="entry name" value="HTH-TYPE TRANSCRIPTIONAL ACTIVATOR RHAS-RELATED"/>
    <property type="match status" value="1"/>
</dbReference>
<feature type="domain" description="HTH araC/xylS-type" evidence="4">
    <location>
        <begin position="213"/>
        <end position="311"/>
    </location>
</feature>
<dbReference type="PROSITE" id="PS01124">
    <property type="entry name" value="HTH_ARAC_FAMILY_2"/>
    <property type="match status" value="1"/>
</dbReference>
<proteinExistence type="predicted"/>
<evidence type="ECO:0000256" key="2">
    <source>
        <dbReference type="ARBA" id="ARBA00023125"/>
    </source>
</evidence>
<dbReference type="InterPro" id="IPR009057">
    <property type="entry name" value="Homeodomain-like_sf"/>
</dbReference>
<keyword evidence="2" id="KW-0238">DNA-binding</keyword>
<dbReference type="InterPro" id="IPR032783">
    <property type="entry name" value="AraC_lig"/>
</dbReference>
<keyword evidence="1" id="KW-0805">Transcription regulation</keyword>
<keyword evidence="3" id="KW-0804">Transcription</keyword>
<dbReference type="InterPro" id="IPR018060">
    <property type="entry name" value="HTH_AraC"/>
</dbReference>
<protein>
    <submittedName>
        <fullName evidence="5">HTH-type transcriptional activator Btr</fullName>
    </submittedName>
</protein>
<dbReference type="InterPro" id="IPR050204">
    <property type="entry name" value="AraC_XylS_family_regulators"/>
</dbReference>
<dbReference type="RefSeq" id="WP_085883118.1">
    <property type="nucleotide sequence ID" value="NZ_FWFR01000001.1"/>
</dbReference>
<dbReference type="PANTHER" id="PTHR46796:SF7">
    <property type="entry name" value="ARAC FAMILY TRANSCRIPTIONAL REGULATOR"/>
    <property type="match status" value="1"/>
</dbReference>
<dbReference type="FunCoup" id="A0A1Y5SNA1">
    <property type="interactions" value="89"/>
</dbReference>
<dbReference type="OrthoDB" id="9802263at2"/>
<evidence type="ECO:0000313" key="5">
    <source>
        <dbReference type="EMBL" id="SLN44657.1"/>
    </source>
</evidence>
<dbReference type="GO" id="GO:0003700">
    <property type="term" value="F:DNA-binding transcription factor activity"/>
    <property type="evidence" value="ECO:0007669"/>
    <property type="project" value="InterPro"/>
</dbReference>